<keyword evidence="3 9" id="KW-0813">Transport</keyword>
<evidence type="ECO:0000256" key="8">
    <source>
        <dbReference type="ARBA" id="ARBA00023136"/>
    </source>
</evidence>
<sequence length="214" mass="23159">MNAIIDHSGQLAHGLFLTLAMTICGFACALALGVLLAVLLISPVVPMRTLASVYVAVFRNIPLLVWLVLFVFGLPEIGLLYSLLTTVTVAMALYWAAFICEVIRSGVRTVPPGQIEAARALGFRFIQILRHLVLPQATRSMVQPLGNIFIALTLNTSLAAAVGVRELTGEAQVFTIRYDIPIPIFAVTTAIYVLMTLTGGLVTGRLERKLAINR</sequence>
<evidence type="ECO:0000256" key="2">
    <source>
        <dbReference type="ARBA" id="ARBA00010072"/>
    </source>
</evidence>
<keyword evidence="8 9" id="KW-0472">Membrane</keyword>
<feature type="transmembrane region" description="Helical" evidence="9">
    <location>
        <begin position="15"/>
        <end position="41"/>
    </location>
</feature>
<feature type="transmembrane region" description="Helical" evidence="9">
    <location>
        <begin position="184"/>
        <end position="204"/>
    </location>
</feature>
<gene>
    <name evidence="11" type="ORF">GCM10023196_003650</name>
</gene>
<feature type="transmembrane region" description="Helical" evidence="9">
    <location>
        <begin position="53"/>
        <end position="73"/>
    </location>
</feature>
<organism evidence="11 12">
    <name type="scientific">Actinoallomurus vinaceus</name>
    <dbReference type="NCBI Taxonomy" id="1080074"/>
    <lineage>
        <taxon>Bacteria</taxon>
        <taxon>Bacillati</taxon>
        <taxon>Actinomycetota</taxon>
        <taxon>Actinomycetes</taxon>
        <taxon>Streptosporangiales</taxon>
        <taxon>Thermomonosporaceae</taxon>
        <taxon>Actinoallomurus</taxon>
    </lineage>
</organism>
<evidence type="ECO:0000313" key="11">
    <source>
        <dbReference type="EMBL" id="GAA4620284.1"/>
    </source>
</evidence>
<dbReference type="InterPro" id="IPR000515">
    <property type="entry name" value="MetI-like"/>
</dbReference>
<dbReference type="Gene3D" id="1.10.3720.10">
    <property type="entry name" value="MetI-like"/>
    <property type="match status" value="1"/>
</dbReference>
<evidence type="ECO:0000256" key="6">
    <source>
        <dbReference type="ARBA" id="ARBA00022970"/>
    </source>
</evidence>
<proteinExistence type="inferred from homology"/>
<dbReference type="SUPFAM" id="SSF161098">
    <property type="entry name" value="MetI-like"/>
    <property type="match status" value="1"/>
</dbReference>
<comment type="similarity">
    <text evidence="2">Belongs to the binding-protein-dependent transport system permease family. HisMQ subfamily.</text>
</comment>
<comment type="subcellular location">
    <subcellularLocation>
        <location evidence="1 9">Cell membrane</location>
        <topology evidence="1 9">Multi-pass membrane protein</topology>
    </subcellularLocation>
</comment>
<dbReference type="Proteomes" id="UP001501442">
    <property type="component" value="Unassembled WGS sequence"/>
</dbReference>
<evidence type="ECO:0000259" key="10">
    <source>
        <dbReference type="PROSITE" id="PS50928"/>
    </source>
</evidence>
<dbReference type="RefSeq" id="WP_345428629.1">
    <property type="nucleotide sequence ID" value="NZ_BAABHK010000001.1"/>
</dbReference>
<keyword evidence="7 9" id="KW-1133">Transmembrane helix</keyword>
<name>A0ABP8U2K4_9ACTN</name>
<keyword evidence="6" id="KW-0029">Amino-acid transport</keyword>
<feature type="domain" description="ABC transmembrane type-1" evidence="10">
    <location>
        <begin position="15"/>
        <end position="203"/>
    </location>
</feature>
<dbReference type="InterPro" id="IPR035906">
    <property type="entry name" value="MetI-like_sf"/>
</dbReference>
<evidence type="ECO:0000313" key="12">
    <source>
        <dbReference type="Proteomes" id="UP001501442"/>
    </source>
</evidence>
<dbReference type="PANTHER" id="PTHR30614:SF37">
    <property type="entry name" value="AMINO-ACID ABC TRANSPORTER PERMEASE PROTEIN YHDX-RELATED"/>
    <property type="match status" value="1"/>
</dbReference>
<evidence type="ECO:0000256" key="1">
    <source>
        <dbReference type="ARBA" id="ARBA00004651"/>
    </source>
</evidence>
<evidence type="ECO:0000256" key="3">
    <source>
        <dbReference type="ARBA" id="ARBA00022448"/>
    </source>
</evidence>
<dbReference type="InterPro" id="IPR043429">
    <property type="entry name" value="ArtM/GltK/GlnP/TcyL/YhdX-like"/>
</dbReference>
<evidence type="ECO:0000256" key="5">
    <source>
        <dbReference type="ARBA" id="ARBA00022692"/>
    </source>
</evidence>
<keyword evidence="12" id="KW-1185">Reference proteome</keyword>
<evidence type="ECO:0000256" key="9">
    <source>
        <dbReference type="RuleBase" id="RU363032"/>
    </source>
</evidence>
<comment type="caution">
    <text evidence="11">The sequence shown here is derived from an EMBL/GenBank/DDBJ whole genome shotgun (WGS) entry which is preliminary data.</text>
</comment>
<feature type="transmembrane region" description="Helical" evidence="9">
    <location>
        <begin position="79"/>
        <end position="100"/>
    </location>
</feature>
<dbReference type="InterPro" id="IPR010065">
    <property type="entry name" value="AA_ABC_transptr_permease_3TM"/>
</dbReference>
<dbReference type="PROSITE" id="PS50928">
    <property type="entry name" value="ABC_TM1"/>
    <property type="match status" value="1"/>
</dbReference>
<keyword evidence="5 9" id="KW-0812">Transmembrane</keyword>
<reference evidence="12" key="1">
    <citation type="journal article" date="2019" name="Int. J. Syst. Evol. Microbiol.">
        <title>The Global Catalogue of Microorganisms (GCM) 10K type strain sequencing project: providing services to taxonomists for standard genome sequencing and annotation.</title>
        <authorList>
            <consortium name="The Broad Institute Genomics Platform"/>
            <consortium name="The Broad Institute Genome Sequencing Center for Infectious Disease"/>
            <person name="Wu L."/>
            <person name="Ma J."/>
        </authorList>
    </citation>
    <scope>NUCLEOTIDE SEQUENCE [LARGE SCALE GENOMIC DNA]</scope>
    <source>
        <strain evidence="12">JCM 17939</strain>
    </source>
</reference>
<protein>
    <submittedName>
        <fullName evidence="11">Amino acid ABC transporter permease</fullName>
    </submittedName>
</protein>
<feature type="transmembrane region" description="Helical" evidence="9">
    <location>
        <begin position="145"/>
        <end position="164"/>
    </location>
</feature>
<keyword evidence="4" id="KW-1003">Cell membrane</keyword>
<evidence type="ECO:0000256" key="7">
    <source>
        <dbReference type="ARBA" id="ARBA00022989"/>
    </source>
</evidence>
<dbReference type="PANTHER" id="PTHR30614">
    <property type="entry name" value="MEMBRANE COMPONENT OF AMINO ACID ABC TRANSPORTER"/>
    <property type="match status" value="1"/>
</dbReference>
<dbReference type="NCBIfam" id="TIGR01726">
    <property type="entry name" value="HEQRo_perm_3TM"/>
    <property type="match status" value="1"/>
</dbReference>
<dbReference type="CDD" id="cd06261">
    <property type="entry name" value="TM_PBP2"/>
    <property type="match status" value="1"/>
</dbReference>
<dbReference type="Pfam" id="PF00528">
    <property type="entry name" value="BPD_transp_1"/>
    <property type="match status" value="1"/>
</dbReference>
<evidence type="ECO:0000256" key="4">
    <source>
        <dbReference type="ARBA" id="ARBA00022475"/>
    </source>
</evidence>
<dbReference type="EMBL" id="BAABHK010000001">
    <property type="protein sequence ID" value="GAA4620284.1"/>
    <property type="molecule type" value="Genomic_DNA"/>
</dbReference>
<accession>A0ABP8U2K4</accession>